<feature type="compositionally biased region" description="Polar residues" evidence="1">
    <location>
        <begin position="69"/>
        <end position="81"/>
    </location>
</feature>
<keyword evidence="2" id="KW-1185">Reference proteome</keyword>
<evidence type="ECO:0000256" key="1">
    <source>
        <dbReference type="SAM" id="MobiDB-lite"/>
    </source>
</evidence>
<evidence type="ECO:0000313" key="3">
    <source>
        <dbReference type="RefSeq" id="XP_039133468.1"/>
    </source>
</evidence>
<feature type="region of interest" description="Disordered" evidence="1">
    <location>
        <begin position="69"/>
        <end position="92"/>
    </location>
</feature>
<organism evidence="2 3">
    <name type="scientific">Dioscorea cayennensis subsp. rotundata</name>
    <name type="common">White Guinea yam</name>
    <name type="synonym">Dioscorea rotundata</name>
    <dbReference type="NCBI Taxonomy" id="55577"/>
    <lineage>
        <taxon>Eukaryota</taxon>
        <taxon>Viridiplantae</taxon>
        <taxon>Streptophyta</taxon>
        <taxon>Embryophyta</taxon>
        <taxon>Tracheophyta</taxon>
        <taxon>Spermatophyta</taxon>
        <taxon>Magnoliopsida</taxon>
        <taxon>Liliopsida</taxon>
        <taxon>Dioscoreales</taxon>
        <taxon>Dioscoreaceae</taxon>
        <taxon>Dioscorea</taxon>
    </lineage>
</organism>
<reference evidence="3" key="1">
    <citation type="submission" date="2025-08" db="UniProtKB">
        <authorList>
            <consortium name="RefSeq"/>
        </authorList>
    </citation>
    <scope>IDENTIFICATION</scope>
</reference>
<dbReference type="AlphaFoldDB" id="A0AB40C2T1"/>
<evidence type="ECO:0000313" key="2">
    <source>
        <dbReference type="Proteomes" id="UP001515500"/>
    </source>
</evidence>
<dbReference type="PANTHER" id="PTHR34808">
    <property type="entry name" value="EXPRESSED PROTEIN"/>
    <property type="match status" value="1"/>
</dbReference>
<sequence length="92" mass="10333">MRIERVSSIELEPRTLTLDQLQYAREAALYILSTKSLEEAVGIFTEGLEPVLSLTEKGMMHEETDEINHLSSDNMMTSSLAEETRDIASAPF</sequence>
<name>A0AB40C2T1_DIOCR</name>
<gene>
    <name evidence="3" type="primary">LOC120270500</name>
</gene>
<dbReference type="Proteomes" id="UP001515500">
    <property type="component" value="Chromosome 10"/>
</dbReference>
<accession>A0AB40C2T1</accession>
<protein>
    <submittedName>
        <fullName evidence="3">Uncharacterized protein LOC120270500</fullName>
    </submittedName>
</protein>
<dbReference type="PANTHER" id="PTHR34808:SF2">
    <property type="entry name" value="EXPRESSED PROTEIN"/>
    <property type="match status" value="1"/>
</dbReference>
<dbReference type="RefSeq" id="XP_039133468.1">
    <property type="nucleotide sequence ID" value="XM_039277534.1"/>
</dbReference>
<dbReference type="GeneID" id="120270500"/>
<proteinExistence type="predicted"/>